<keyword evidence="5" id="KW-0732">Signal</keyword>
<proteinExistence type="inferred from homology"/>
<dbReference type="OrthoDB" id="8731593at2759"/>
<evidence type="ECO:0000256" key="5">
    <source>
        <dbReference type="ARBA" id="ARBA00022729"/>
    </source>
</evidence>
<evidence type="ECO:0000256" key="4">
    <source>
        <dbReference type="ARBA" id="ARBA00022692"/>
    </source>
</evidence>
<organism evidence="12 13">
    <name type="scientific">Lupinus albus</name>
    <name type="common">White lupine</name>
    <name type="synonym">Lupinus termis</name>
    <dbReference type="NCBI Taxonomy" id="3870"/>
    <lineage>
        <taxon>Eukaryota</taxon>
        <taxon>Viridiplantae</taxon>
        <taxon>Streptophyta</taxon>
        <taxon>Embryophyta</taxon>
        <taxon>Tracheophyta</taxon>
        <taxon>Spermatophyta</taxon>
        <taxon>Magnoliopsida</taxon>
        <taxon>eudicotyledons</taxon>
        <taxon>Gunneridae</taxon>
        <taxon>Pentapetalae</taxon>
        <taxon>rosids</taxon>
        <taxon>fabids</taxon>
        <taxon>Fabales</taxon>
        <taxon>Fabaceae</taxon>
        <taxon>Papilionoideae</taxon>
        <taxon>50 kb inversion clade</taxon>
        <taxon>genistoids sensu lato</taxon>
        <taxon>core genistoids</taxon>
        <taxon>Genisteae</taxon>
        <taxon>Lupinus</taxon>
    </lineage>
</organism>
<dbReference type="AlphaFoldDB" id="A0A6A4P9Q8"/>
<evidence type="ECO:0000256" key="11">
    <source>
        <dbReference type="SAM" id="Phobius"/>
    </source>
</evidence>
<dbReference type="PANTHER" id="PTHR48063">
    <property type="entry name" value="LRR RECEPTOR-LIKE KINASE"/>
    <property type="match status" value="1"/>
</dbReference>
<comment type="subcellular location">
    <subcellularLocation>
        <location evidence="1">Membrane</location>
        <topology evidence="1">Single-pass type I membrane protein</topology>
    </subcellularLocation>
</comment>
<dbReference type="SUPFAM" id="SSF52058">
    <property type="entry name" value="L domain-like"/>
    <property type="match status" value="1"/>
</dbReference>
<dbReference type="Proteomes" id="UP000447434">
    <property type="component" value="Chromosome 15"/>
</dbReference>
<evidence type="ECO:0000256" key="1">
    <source>
        <dbReference type="ARBA" id="ARBA00004479"/>
    </source>
</evidence>
<evidence type="ECO:0000256" key="8">
    <source>
        <dbReference type="ARBA" id="ARBA00023136"/>
    </source>
</evidence>
<dbReference type="Gene3D" id="3.80.10.10">
    <property type="entry name" value="Ribonuclease Inhibitor"/>
    <property type="match status" value="1"/>
</dbReference>
<evidence type="ECO:0000256" key="9">
    <source>
        <dbReference type="ARBA" id="ARBA00023170"/>
    </source>
</evidence>
<keyword evidence="13" id="KW-1185">Reference proteome</keyword>
<comment type="similarity">
    <text evidence="2">Belongs to the RLP family.</text>
</comment>
<feature type="transmembrane region" description="Helical" evidence="11">
    <location>
        <begin position="240"/>
        <end position="263"/>
    </location>
</feature>
<keyword evidence="6" id="KW-0677">Repeat</keyword>
<reference evidence="13" key="1">
    <citation type="journal article" date="2020" name="Nat. Commun.">
        <title>Genome sequence of the cluster root forming white lupin.</title>
        <authorList>
            <person name="Hufnagel B."/>
            <person name="Marques A."/>
            <person name="Soriano A."/>
            <person name="Marques L."/>
            <person name="Divol F."/>
            <person name="Doumas P."/>
            <person name="Sallet E."/>
            <person name="Mancinotti D."/>
            <person name="Carrere S."/>
            <person name="Marande W."/>
            <person name="Arribat S."/>
            <person name="Keller J."/>
            <person name="Huneau C."/>
            <person name="Blein T."/>
            <person name="Aime D."/>
            <person name="Laguerre M."/>
            <person name="Taylor J."/>
            <person name="Schubert V."/>
            <person name="Nelson M."/>
            <person name="Geu-Flores F."/>
            <person name="Crespi M."/>
            <person name="Gallardo-Guerrero K."/>
            <person name="Delaux P.-M."/>
            <person name="Salse J."/>
            <person name="Berges H."/>
            <person name="Guyot R."/>
            <person name="Gouzy J."/>
            <person name="Peret B."/>
        </authorList>
    </citation>
    <scope>NUCLEOTIDE SEQUENCE [LARGE SCALE GENOMIC DNA]</scope>
    <source>
        <strain evidence="13">cv. Amiga</strain>
    </source>
</reference>
<evidence type="ECO:0000256" key="3">
    <source>
        <dbReference type="ARBA" id="ARBA00022614"/>
    </source>
</evidence>
<evidence type="ECO:0000313" key="12">
    <source>
        <dbReference type="EMBL" id="KAE9598491.1"/>
    </source>
</evidence>
<evidence type="ECO:0000256" key="2">
    <source>
        <dbReference type="ARBA" id="ARBA00009592"/>
    </source>
</evidence>
<keyword evidence="8 11" id="KW-0472">Membrane</keyword>
<keyword evidence="3" id="KW-0433">Leucine-rich repeat</keyword>
<dbReference type="InterPro" id="IPR032675">
    <property type="entry name" value="LRR_dom_sf"/>
</dbReference>
<evidence type="ECO:0000256" key="7">
    <source>
        <dbReference type="ARBA" id="ARBA00022989"/>
    </source>
</evidence>
<evidence type="ECO:0000256" key="10">
    <source>
        <dbReference type="ARBA" id="ARBA00023180"/>
    </source>
</evidence>
<sequence length="266" mass="29404">MIVLRLRSNKFQGSMPESLCNLSHVQVLDFSNNNITGNIPQCLDNISALSNTTFSRESISFTIKGYFIGLSDHKVVSFNDKAILAWKGANREYEKNLKFLTAIDLSCNQLMGEIPQSMTILVALASLNLSNNNLIGFIPNNIGHMKMLESLDLSKNHLSGTIPEGLSNLSFLSYMRLSFNNLSGKIPISTQLQTFDAYAYIGNPELCGPPLSNDCPEDSDNAHRNEAEVDDDDDDGFISFGFYIILRLGFIIRFLGVCGTLVLNTS</sequence>
<keyword evidence="7 11" id="KW-1133">Transmembrane helix</keyword>
<protein>
    <submittedName>
        <fullName evidence="12">Putative leucine-rich repeat domain, L domain-containing protein</fullName>
    </submittedName>
</protein>
<evidence type="ECO:0000256" key="6">
    <source>
        <dbReference type="ARBA" id="ARBA00022737"/>
    </source>
</evidence>
<dbReference type="FunFam" id="3.80.10.10:FF:000111">
    <property type="entry name" value="LRR receptor-like serine/threonine-protein kinase ERECTA"/>
    <property type="match status" value="1"/>
</dbReference>
<name>A0A6A4P9Q8_LUPAL</name>
<accession>A0A6A4P9Q8</accession>
<keyword evidence="10" id="KW-0325">Glycoprotein</keyword>
<dbReference type="EMBL" id="WOCE01000015">
    <property type="protein sequence ID" value="KAE9598491.1"/>
    <property type="molecule type" value="Genomic_DNA"/>
</dbReference>
<comment type="caution">
    <text evidence="12">The sequence shown here is derived from an EMBL/GenBank/DDBJ whole genome shotgun (WGS) entry which is preliminary data.</text>
</comment>
<dbReference type="PANTHER" id="PTHR48063:SF98">
    <property type="entry name" value="LRR RECEPTOR-LIKE SERINE_THREONINE-PROTEIN KINASE FLS2"/>
    <property type="match status" value="1"/>
</dbReference>
<dbReference type="InterPro" id="IPR001611">
    <property type="entry name" value="Leu-rich_rpt"/>
</dbReference>
<keyword evidence="4 11" id="KW-0812">Transmembrane</keyword>
<dbReference type="GO" id="GO:0016020">
    <property type="term" value="C:membrane"/>
    <property type="evidence" value="ECO:0007669"/>
    <property type="project" value="UniProtKB-SubCell"/>
</dbReference>
<keyword evidence="9" id="KW-0675">Receptor</keyword>
<evidence type="ECO:0000313" key="13">
    <source>
        <dbReference type="Proteomes" id="UP000447434"/>
    </source>
</evidence>
<dbReference type="InterPro" id="IPR046956">
    <property type="entry name" value="RLP23-like"/>
</dbReference>
<gene>
    <name evidence="12" type="ORF">Lalb_Chr15g0081551</name>
</gene>
<dbReference type="Pfam" id="PF00560">
    <property type="entry name" value="LRR_1"/>
    <property type="match status" value="5"/>
</dbReference>